<reference evidence="2 4" key="1">
    <citation type="submission" date="2015-10" db="EMBL/GenBank/DDBJ databases">
        <title>The cercosporin biosynthetic gene cluster was horizontally transferred to several fungal lineages and shown to be expanded in Cercospora beticola based on microsynteny with recipient genomes.</title>
        <authorList>
            <person name="De Jonge R."/>
            <person name="Ebert M.K."/>
            <person name="Suttle J.C."/>
            <person name="Jurick Ii W.M."/>
            <person name="Secor G.A."/>
            <person name="Thomma B.P."/>
            <person name="Van De Peer Y."/>
            <person name="Bolton M.D."/>
        </authorList>
    </citation>
    <scope>NUCLEOTIDE SEQUENCE [LARGE SCALE GENOMIC DNA]</scope>
    <source>
        <strain evidence="2 4">09-40</strain>
    </source>
</reference>
<dbReference type="AlphaFoldDB" id="A0A2G5GM27"/>
<proteinExistence type="predicted"/>
<dbReference type="SUPFAM" id="SSF51197">
    <property type="entry name" value="Clavaminate synthase-like"/>
    <property type="match status" value="1"/>
</dbReference>
<organism evidence="2 4">
    <name type="scientific">Cercospora beticola</name>
    <name type="common">Sugarbeet leaf spot fungus</name>
    <dbReference type="NCBI Taxonomy" id="122368"/>
    <lineage>
        <taxon>Eukaryota</taxon>
        <taxon>Fungi</taxon>
        <taxon>Dikarya</taxon>
        <taxon>Ascomycota</taxon>
        <taxon>Pezizomycotina</taxon>
        <taxon>Dothideomycetes</taxon>
        <taxon>Dothideomycetidae</taxon>
        <taxon>Mycosphaerellales</taxon>
        <taxon>Mycosphaerellaceae</taxon>
        <taxon>Cercospora</taxon>
    </lineage>
</organism>
<protein>
    <submittedName>
        <fullName evidence="2">Uncharacterized protein</fullName>
    </submittedName>
</protein>
<dbReference type="Proteomes" id="UP001302367">
    <property type="component" value="Chromosome 2"/>
</dbReference>
<accession>A0A2G5GM27</accession>
<dbReference type="PANTHER" id="PTHR37563">
    <property type="entry name" value="PHYTANOYL-COA DIOXYGENASE FAMILY PROTEIN (AFU_ORTHOLOGUE AFUA_2G03330)"/>
    <property type="match status" value="1"/>
</dbReference>
<feature type="region of interest" description="Disordered" evidence="1">
    <location>
        <begin position="61"/>
        <end position="87"/>
    </location>
</feature>
<sequence>MSMPAPSAALTPGLDFSNISYGKPTVQRFAAESQVAREILKEKLQSQRKGAVIQAVQFADLLTPNPNKPPTPEKDLNPDELPKPTEDIDQVRRDIRRWGYGLVKNALSREQVAILKRAVQEQAAGERNAGVATFDGVDAIAAWYLGDNPLLWSYNANIARPGGHPQVLHWDSGVMGAGRSQPVALNISWLLVDMTEKNGGTRIFPGSHLVNVRPRNMFSTEGSIAAEAPAGTALCFEGRLWHGTGPNNETSGERPVILSLFCNKGIRPKENALLGLDHETEAKLSERDKSLTGFRTSTAGIGGTSGESRAGITLARPRDGDFKQTGKLRAPHDDAEVARMIADGTHATNAASQARAVFNVDG</sequence>
<name>A0A2G5GM27_CERBT</name>
<reference evidence="3 5" key="2">
    <citation type="submission" date="2023-09" db="EMBL/GenBank/DDBJ databases">
        <title>Complete-Gapless Cercospora beticola genome.</title>
        <authorList>
            <person name="Wyatt N.A."/>
            <person name="Spanner R.E."/>
            <person name="Bolton M.D."/>
        </authorList>
    </citation>
    <scope>NUCLEOTIDE SEQUENCE [LARGE SCALE GENOMIC DNA]</scope>
    <source>
        <strain evidence="3">Cb09-40</strain>
    </source>
</reference>
<dbReference type="Proteomes" id="UP000230605">
    <property type="component" value="Unassembled WGS sequence"/>
</dbReference>
<keyword evidence="5" id="KW-1185">Reference proteome</keyword>
<evidence type="ECO:0000313" key="5">
    <source>
        <dbReference type="Proteomes" id="UP001302367"/>
    </source>
</evidence>
<dbReference type="Pfam" id="PF05721">
    <property type="entry name" value="PhyH"/>
    <property type="match status" value="1"/>
</dbReference>
<evidence type="ECO:0000313" key="3">
    <source>
        <dbReference type="EMBL" id="WPA97551.1"/>
    </source>
</evidence>
<dbReference type="Gene3D" id="2.60.120.620">
    <property type="entry name" value="q2cbj1_9rhob like domain"/>
    <property type="match status" value="1"/>
</dbReference>
<evidence type="ECO:0000313" key="2">
    <source>
        <dbReference type="EMBL" id="PIA81338.1"/>
    </source>
</evidence>
<dbReference type="InterPro" id="IPR051961">
    <property type="entry name" value="Fungal_Metabolite_Diox"/>
</dbReference>
<dbReference type="OrthoDB" id="445007at2759"/>
<feature type="compositionally biased region" description="Basic and acidic residues" evidence="1">
    <location>
        <begin position="71"/>
        <end position="87"/>
    </location>
</feature>
<evidence type="ECO:0000256" key="1">
    <source>
        <dbReference type="SAM" id="MobiDB-lite"/>
    </source>
</evidence>
<dbReference type="EMBL" id="LKMD01000228">
    <property type="protein sequence ID" value="PIA81338.1"/>
    <property type="molecule type" value="Genomic_DNA"/>
</dbReference>
<dbReference type="InterPro" id="IPR008775">
    <property type="entry name" value="Phytyl_CoA_dOase-like"/>
</dbReference>
<dbReference type="PANTHER" id="PTHR37563:SF2">
    <property type="entry name" value="PHYTANOYL-COA DIOXYGENASE FAMILY PROTEIN (AFU_ORTHOLOGUE AFUA_2G03330)"/>
    <property type="match status" value="1"/>
</dbReference>
<evidence type="ECO:0000313" key="4">
    <source>
        <dbReference type="Proteomes" id="UP000230605"/>
    </source>
</evidence>
<dbReference type="EMBL" id="CP134185">
    <property type="protein sequence ID" value="WPA97551.1"/>
    <property type="molecule type" value="Genomic_DNA"/>
</dbReference>
<gene>
    <name evidence="2" type="ORF">CB0940_12159</name>
    <name evidence="3" type="ORF">RHO25_002161</name>
</gene>